<evidence type="ECO:0000313" key="2">
    <source>
        <dbReference type="EMBL" id="KGN92582.1"/>
    </source>
</evidence>
<name>A0ABR4XN59_9PORP</name>
<evidence type="ECO:0008006" key="4">
    <source>
        <dbReference type="Google" id="ProtNLM"/>
    </source>
</evidence>
<feature type="chain" id="PRO_5045399424" description="Outer membrane protein transport protein (OMPP1/FadL/TodX)" evidence="1">
    <location>
        <begin position="28"/>
        <end position="553"/>
    </location>
</feature>
<dbReference type="SUPFAM" id="SSF56935">
    <property type="entry name" value="Porins"/>
    <property type="match status" value="1"/>
</dbReference>
<dbReference type="Proteomes" id="UP000030101">
    <property type="component" value="Unassembled WGS sequence"/>
</dbReference>
<comment type="caution">
    <text evidence="2">The sequence shown here is derived from an EMBL/GenBank/DDBJ whole genome shotgun (WGS) entry which is preliminary data.</text>
</comment>
<dbReference type="Gene3D" id="2.40.160.60">
    <property type="entry name" value="Outer membrane protein transport protein (OMPP1/FadL/TodX)"/>
    <property type="match status" value="1"/>
</dbReference>
<evidence type="ECO:0000313" key="3">
    <source>
        <dbReference type="Proteomes" id="UP000030101"/>
    </source>
</evidence>
<accession>A0ABR4XN59</accession>
<proteinExistence type="predicted"/>
<keyword evidence="1" id="KW-0732">Signal</keyword>
<dbReference type="RefSeq" id="WP_036790394.1">
    <property type="nucleotide sequence ID" value="NZ_JQZV01000009.1"/>
</dbReference>
<evidence type="ECO:0000256" key="1">
    <source>
        <dbReference type="SAM" id="SignalP"/>
    </source>
</evidence>
<dbReference type="EMBL" id="JQZV01000009">
    <property type="protein sequence ID" value="KGN92582.1"/>
    <property type="molecule type" value="Genomic_DNA"/>
</dbReference>
<organism evidence="2 3">
    <name type="scientific">Porphyromonas canoris</name>
    <dbReference type="NCBI Taxonomy" id="36875"/>
    <lineage>
        <taxon>Bacteria</taxon>
        <taxon>Pseudomonadati</taxon>
        <taxon>Bacteroidota</taxon>
        <taxon>Bacteroidia</taxon>
        <taxon>Bacteroidales</taxon>
        <taxon>Porphyromonadaceae</taxon>
        <taxon>Porphyromonas</taxon>
    </lineage>
</organism>
<sequence length="553" mass="61178">MKRIVSYSIKGMLGLGLVLCSFSGLQAQNERDAQNLTERALNGTARSMGMGGAVGALGADPSAIRINPAGVNLYTSHIIHGTFGFGNLNTATEWGMNTKTGISTTHRPRALNNFTFVLPSTRLGRGVNLSFSYNRDKEFGRAYRMEADGMPVSIADYAARMAYKIPPAAIQDTKKNNPYNSGYEWLPIFAENAGLIEHVDGTDRYRSTFIYENLSSAPDHSTLKVQERGADKSFDFSLGFSSGEYLHFGATLRLHSINYNKKTYYGEAFDSNKFYTDNYSDYKGAASNDYLEISNHLNTSGQGVSATFGALISLGDFGRIGVSYLTPQVLALKDEYIAEARSFNWRYDKDKGPFSYSTPKDYYTQYSLIRPGVITASAMIYLGGYGVVTYDFDYSNAGSTRLKFDNGVENSNNQYIKEYYGAVTSHRFGLELKPTRQFSIRGGAAIYSNPIKDLDVLGEDENGLKEDVGTSGTMSDFILTKGKNQYYTLGIGYAFKNGFSLDLAYVNNTRSAKAYPFTSSSYKADNNVYVFPSKGGNMKQMSHQILLGVTYRY</sequence>
<gene>
    <name evidence="2" type="ORF">HQ43_04905</name>
</gene>
<keyword evidence="3" id="KW-1185">Reference proteome</keyword>
<feature type="signal peptide" evidence="1">
    <location>
        <begin position="1"/>
        <end position="27"/>
    </location>
</feature>
<protein>
    <recommendedName>
        <fullName evidence="4">Outer membrane protein transport protein (OMPP1/FadL/TodX)</fullName>
    </recommendedName>
</protein>
<reference evidence="2 3" key="1">
    <citation type="submission" date="2014-08" db="EMBL/GenBank/DDBJ databases">
        <title>Porphyromonas canoris strain:OH2762 Genome sequencing.</title>
        <authorList>
            <person name="Wallis C."/>
            <person name="Deusch O."/>
            <person name="O'Flynn C."/>
            <person name="Davis I."/>
            <person name="Jospin G."/>
            <person name="Darling A.E."/>
            <person name="Coil D.A."/>
            <person name="Alexiev A."/>
            <person name="Horsfall A."/>
            <person name="Kirkwood N."/>
            <person name="Harris S."/>
            <person name="Eisen J.A."/>
        </authorList>
    </citation>
    <scope>NUCLEOTIDE SEQUENCE [LARGE SCALE GENOMIC DNA]</scope>
    <source>
        <strain evidence="3">COT-108 OH2762</strain>
    </source>
</reference>